<dbReference type="OrthoDB" id="2710312at2759"/>
<proteinExistence type="predicted"/>
<evidence type="ECO:0000313" key="1">
    <source>
        <dbReference type="EMBL" id="KIJ06595.1"/>
    </source>
</evidence>
<sequence>MPPKRCPPTKKMTDEERFQERGLAEILKPTIDAQKRIERQLRTFLPKIPDVLERHRVQSFDDLLKPGAPMWERYYLVDVSEGKFTNKTTVRTLVNNVAIFLGTYQQLTNQRISKEDSTALFNYAKGDDIHRTVFVYGHDTLVPTYTLVHQSRASLQAETPGAYSYIPYAYAPEQTVT</sequence>
<keyword evidence="2" id="KW-1185">Reference proteome</keyword>
<name>A0A0C9SVH0_PAXIN</name>
<dbReference type="HOGENOM" id="CLU_1518370_0_0_1"/>
<reference evidence="2" key="2">
    <citation type="submission" date="2015-01" db="EMBL/GenBank/DDBJ databases">
        <title>Evolutionary Origins and Diversification of the Mycorrhizal Mutualists.</title>
        <authorList>
            <consortium name="DOE Joint Genome Institute"/>
            <consortium name="Mycorrhizal Genomics Consortium"/>
            <person name="Kohler A."/>
            <person name="Kuo A."/>
            <person name="Nagy L.G."/>
            <person name="Floudas D."/>
            <person name="Copeland A."/>
            <person name="Barry K.W."/>
            <person name="Cichocki N."/>
            <person name="Veneault-Fourrey C."/>
            <person name="LaButti K."/>
            <person name="Lindquist E.A."/>
            <person name="Lipzen A."/>
            <person name="Lundell T."/>
            <person name="Morin E."/>
            <person name="Murat C."/>
            <person name="Riley R."/>
            <person name="Ohm R."/>
            <person name="Sun H."/>
            <person name="Tunlid A."/>
            <person name="Henrissat B."/>
            <person name="Grigoriev I.V."/>
            <person name="Hibbett D.S."/>
            <person name="Martin F."/>
        </authorList>
    </citation>
    <scope>NUCLEOTIDE SEQUENCE [LARGE SCALE GENOMIC DNA]</scope>
    <source>
        <strain evidence="2">ATCC 200175</strain>
    </source>
</reference>
<evidence type="ECO:0000313" key="2">
    <source>
        <dbReference type="Proteomes" id="UP000053647"/>
    </source>
</evidence>
<dbReference type="EMBL" id="KN820252">
    <property type="protein sequence ID" value="KIJ06595.1"/>
    <property type="molecule type" value="Genomic_DNA"/>
</dbReference>
<dbReference type="AlphaFoldDB" id="A0A0C9SVH0"/>
<gene>
    <name evidence="1" type="ORF">PAXINDRAFT_20216</name>
</gene>
<protein>
    <submittedName>
        <fullName evidence="1">Uncharacterized protein</fullName>
    </submittedName>
</protein>
<organism evidence="1 2">
    <name type="scientific">Paxillus involutus ATCC 200175</name>
    <dbReference type="NCBI Taxonomy" id="664439"/>
    <lineage>
        <taxon>Eukaryota</taxon>
        <taxon>Fungi</taxon>
        <taxon>Dikarya</taxon>
        <taxon>Basidiomycota</taxon>
        <taxon>Agaricomycotina</taxon>
        <taxon>Agaricomycetes</taxon>
        <taxon>Agaricomycetidae</taxon>
        <taxon>Boletales</taxon>
        <taxon>Paxilineae</taxon>
        <taxon>Paxillaceae</taxon>
        <taxon>Paxillus</taxon>
    </lineage>
</organism>
<accession>A0A0C9SVH0</accession>
<dbReference type="Proteomes" id="UP000053647">
    <property type="component" value="Unassembled WGS sequence"/>
</dbReference>
<reference evidence="1 2" key="1">
    <citation type="submission" date="2014-06" db="EMBL/GenBank/DDBJ databases">
        <authorList>
            <consortium name="DOE Joint Genome Institute"/>
            <person name="Kuo A."/>
            <person name="Kohler A."/>
            <person name="Nagy L.G."/>
            <person name="Floudas D."/>
            <person name="Copeland A."/>
            <person name="Barry K.W."/>
            <person name="Cichocki N."/>
            <person name="Veneault-Fourrey C."/>
            <person name="LaButti K."/>
            <person name="Lindquist E.A."/>
            <person name="Lipzen A."/>
            <person name="Lundell T."/>
            <person name="Morin E."/>
            <person name="Murat C."/>
            <person name="Sun H."/>
            <person name="Tunlid A."/>
            <person name="Henrissat B."/>
            <person name="Grigoriev I.V."/>
            <person name="Hibbett D.S."/>
            <person name="Martin F."/>
            <person name="Nordberg H.P."/>
            <person name="Cantor M.N."/>
            <person name="Hua S.X."/>
        </authorList>
    </citation>
    <scope>NUCLEOTIDE SEQUENCE [LARGE SCALE GENOMIC DNA]</scope>
    <source>
        <strain evidence="1 2">ATCC 200175</strain>
    </source>
</reference>